<proteinExistence type="inferred from homology"/>
<dbReference type="InterPro" id="IPR029055">
    <property type="entry name" value="Ntn_hydrolases_N"/>
</dbReference>
<evidence type="ECO:0000256" key="4">
    <source>
        <dbReference type="ARBA" id="ARBA00023145"/>
    </source>
</evidence>
<dbReference type="PROSITE" id="PS51257">
    <property type="entry name" value="PROKAR_LIPOPROTEIN"/>
    <property type="match status" value="1"/>
</dbReference>
<keyword evidence="2 5" id="KW-0808">Transferase</keyword>
<dbReference type="Proteomes" id="UP000319732">
    <property type="component" value="Unassembled WGS sequence"/>
</dbReference>
<dbReference type="GO" id="GO:0016740">
    <property type="term" value="F:transferase activity"/>
    <property type="evidence" value="ECO:0007669"/>
    <property type="project" value="UniProtKB-KW"/>
</dbReference>
<dbReference type="RefSeq" id="WP_142928934.1">
    <property type="nucleotide sequence ID" value="NZ_ML660102.1"/>
</dbReference>
<protein>
    <submittedName>
        <fullName evidence="5">Gamma-glutamyltransferase</fullName>
    </submittedName>
</protein>
<evidence type="ECO:0000313" key="6">
    <source>
        <dbReference type="Proteomes" id="UP000319732"/>
    </source>
</evidence>
<keyword evidence="4" id="KW-0865">Zymogen</keyword>
<dbReference type="GO" id="GO:0016787">
    <property type="term" value="F:hydrolase activity"/>
    <property type="evidence" value="ECO:0007669"/>
    <property type="project" value="UniProtKB-KW"/>
</dbReference>
<dbReference type="Gene3D" id="3.60.20.40">
    <property type="match status" value="1"/>
</dbReference>
<comment type="caution">
    <text evidence="5">The sequence shown here is derived from an EMBL/GenBank/DDBJ whole genome shotgun (WGS) entry which is preliminary data.</text>
</comment>
<dbReference type="InterPro" id="IPR006311">
    <property type="entry name" value="TAT_signal"/>
</dbReference>
<dbReference type="PANTHER" id="PTHR43199:SF1">
    <property type="entry name" value="GLUTATHIONE HYDROLASE PROENZYME"/>
    <property type="match status" value="1"/>
</dbReference>
<evidence type="ECO:0000256" key="1">
    <source>
        <dbReference type="ARBA" id="ARBA00009381"/>
    </source>
</evidence>
<comment type="similarity">
    <text evidence="1">Belongs to the gamma-glutamyltransferase family.</text>
</comment>
<dbReference type="Pfam" id="PF01019">
    <property type="entry name" value="G_glu_transpept"/>
    <property type="match status" value="1"/>
</dbReference>
<evidence type="ECO:0000256" key="3">
    <source>
        <dbReference type="ARBA" id="ARBA00022801"/>
    </source>
</evidence>
<dbReference type="Gene3D" id="1.10.246.130">
    <property type="match status" value="1"/>
</dbReference>
<name>A0A545SZX2_9GAMM</name>
<dbReference type="PROSITE" id="PS51318">
    <property type="entry name" value="TAT"/>
    <property type="match status" value="1"/>
</dbReference>
<dbReference type="PRINTS" id="PR01210">
    <property type="entry name" value="GGTRANSPTASE"/>
</dbReference>
<dbReference type="InterPro" id="IPR043138">
    <property type="entry name" value="GGT_lsub"/>
</dbReference>
<sequence>MTGINRRDFINLSAIGAVAGLSGCVSTSGASTAASTGALASAGWKPPSDPERRRLVAMAEFGRKQGVSGRNGVAVCTHPLATKAATDMLQMGGNAVDAICAASMAQAVVEPHMTTLSGVFSMLYYEAATGRLSYVNGSANAPKKHPIFTLPLSDLGRFIATGARTGALCPVPGFWGGFEAAHDHHGRLSRKTVMAPAIHYARDGFEIHPFLWGEMFVESAALGAASQGQEMYFKNRRLLNTGEKLIQSRHADTLERLAEEGSDYFYRGEFARKYVQAVQAAGGYVTEEDMAQWQPLWDQPVRTTYRDYELVAAPTPDFGGQALVEIMNMVEHIDLQRQGPAFESPETTFKLMQIVGQVYTDSILGRLTGTLMPVEKAISKEFAAERFAKLSGPPKGPYDNLVALPPGSNHVTVVDGEGNIATVLHSVMSMPYTTGIFVEGVYACAGLIHLGAGIPGPDRRIHARICPNMFFKNGKPVLASGSPSVSLTENIVQNSINILDFGLDIETSVHKARFGGANIDNLKMLMVEADMGAKTLSYLRGKNAAIKSVNPWNWTHGSFDGIHIDAQGLASACGDPRRTAQAFAV</sequence>
<dbReference type="PANTHER" id="PTHR43199">
    <property type="entry name" value="GLUTATHIONE HYDROLASE"/>
    <property type="match status" value="1"/>
</dbReference>
<dbReference type="InterPro" id="IPR043137">
    <property type="entry name" value="GGT_ssub_C"/>
</dbReference>
<dbReference type="OrthoDB" id="5297205at2"/>
<evidence type="ECO:0000256" key="2">
    <source>
        <dbReference type="ARBA" id="ARBA00022679"/>
    </source>
</evidence>
<evidence type="ECO:0000313" key="5">
    <source>
        <dbReference type="EMBL" id="TQV70524.1"/>
    </source>
</evidence>
<gene>
    <name evidence="5" type="ORF">FKG94_21110</name>
</gene>
<keyword evidence="6" id="KW-1185">Reference proteome</keyword>
<accession>A0A545SZX2</accession>
<keyword evidence="3" id="KW-0378">Hydrolase</keyword>
<dbReference type="EMBL" id="VHSG01000024">
    <property type="protein sequence ID" value="TQV70524.1"/>
    <property type="molecule type" value="Genomic_DNA"/>
</dbReference>
<dbReference type="InterPro" id="IPR051792">
    <property type="entry name" value="GGT_bact"/>
</dbReference>
<dbReference type="AlphaFoldDB" id="A0A545SZX2"/>
<dbReference type="SUPFAM" id="SSF56235">
    <property type="entry name" value="N-terminal nucleophile aminohydrolases (Ntn hydrolases)"/>
    <property type="match status" value="1"/>
</dbReference>
<reference evidence="5 6" key="1">
    <citation type="submission" date="2019-06" db="EMBL/GenBank/DDBJ databases">
        <title>Whole genome sequence for Cellvibrionaceae sp. R142.</title>
        <authorList>
            <person name="Wang G."/>
        </authorList>
    </citation>
    <scope>NUCLEOTIDE SEQUENCE [LARGE SCALE GENOMIC DNA]</scope>
    <source>
        <strain evidence="5 6">R142</strain>
    </source>
</reference>
<organism evidence="5 6">
    <name type="scientific">Exilibacterium tricleocarpae</name>
    <dbReference type="NCBI Taxonomy" id="2591008"/>
    <lineage>
        <taxon>Bacteria</taxon>
        <taxon>Pseudomonadati</taxon>
        <taxon>Pseudomonadota</taxon>
        <taxon>Gammaproteobacteria</taxon>
        <taxon>Cellvibrionales</taxon>
        <taxon>Cellvibrionaceae</taxon>
        <taxon>Exilibacterium</taxon>
    </lineage>
</organism>